<evidence type="ECO:0000256" key="3">
    <source>
        <dbReference type="ARBA" id="ARBA00022692"/>
    </source>
</evidence>
<dbReference type="Gene3D" id="3.40.190.10">
    <property type="entry name" value="Periplasmic binding protein-like II"/>
    <property type="match status" value="1"/>
</dbReference>
<evidence type="ECO:0000256" key="2">
    <source>
        <dbReference type="ARBA" id="ARBA00022448"/>
    </source>
</evidence>
<evidence type="ECO:0000256" key="5">
    <source>
        <dbReference type="ARBA" id="ARBA00023065"/>
    </source>
</evidence>
<keyword evidence="7" id="KW-0675">Receptor</keyword>
<keyword evidence="10" id="KW-0407">Ion channel</keyword>
<reference evidence="13" key="2">
    <citation type="journal article" date="2015" name="Data Brief">
        <title>Shoot transcriptome of the giant reed, Arundo donax.</title>
        <authorList>
            <person name="Barrero R.A."/>
            <person name="Guerrero F.D."/>
            <person name="Moolhuijzen P."/>
            <person name="Goolsby J.A."/>
            <person name="Tidwell J."/>
            <person name="Bellgard S.E."/>
            <person name="Bellgard M.I."/>
        </authorList>
    </citation>
    <scope>NUCLEOTIDE SEQUENCE</scope>
    <source>
        <tissue evidence="13">Shoot tissue taken approximately 20 cm above the soil surface</tissue>
    </source>
</reference>
<dbReference type="Pfam" id="PF00060">
    <property type="entry name" value="Lig_chan"/>
    <property type="match status" value="1"/>
</dbReference>
<evidence type="ECO:0000256" key="4">
    <source>
        <dbReference type="ARBA" id="ARBA00022989"/>
    </source>
</evidence>
<dbReference type="SUPFAM" id="SSF53850">
    <property type="entry name" value="Periplasmic binding protein-like II"/>
    <property type="match status" value="1"/>
</dbReference>
<dbReference type="Pfam" id="PF10613">
    <property type="entry name" value="Lig_chan-Glu_bd"/>
    <property type="match status" value="1"/>
</dbReference>
<accession>A0A0A9GQJ1</accession>
<keyword evidence="6 11" id="KW-0472">Membrane</keyword>
<evidence type="ECO:0000256" key="6">
    <source>
        <dbReference type="ARBA" id="ARBA00023136"/>
    </source>
</evidence>
<dbReference type="SMART" id="SM00079">
    <property type="entry name" value="PBPe"/>
    <property type="match status" value="1"/>
</dbReference>
<comment type="subcellular location">
    <subcellularLocation>
        <location evidence="1">Membrane</location>
        <topology evidence="1">Multi-pass membrane protein</topology>
    </subcellularLocation>
</comment>
<feature type="transmembrane region" description="Helical" evidence="11">
    <location>
        <begin position="101"/>
        <end position="119"/>
    </location>
</feature>
<feature type="domain" description="Ionotropic glutamate receptor C-terminal" evidence="12">
    <location>
        <begin position="1"/>
        <end position="207"/>
    </location>
</feature>
<dbReference type="EMBL" id="GBRH01170476">
    <property type="protein sequence ID" value="JAE27420.1"/>
    <property type="molecule type" value="Transcribed_RNA"/>
</dbReference>
<evidence type="ECO:0000256" key="11">
    <source>
        <dbReference type="SAM" id="Phobius"/>
    </source>
</evidence>
<keyword evidence="5" id="KW-0406">Ion transport</keyword>
<keyword evidence="8" id="KW-0325">Glycoprotein</keyword>
<dbReference type="PANTHER" id="PTHR18966">
    <property type="entry name" value="IONOTROPIC GLUTAMATE RECEPTOR"/>
    <property type="match status" value="1"/>
</dbReference>
<reference evidence="13" key="1">
    <citation type="submission" date="2014-09" db="EMBL/GenBank/DDBJ databases">
        <authorList>
            <person name="Magalhaes I.L.F."/>
            <person name="Oliveira U."/>
            <person name="Santos F.R."/>
            <person name="Vidigal T.H.D.A."/>
            <person name="Brescovit A.D."/>
            <person name="Santos A.J."/>
        </authorList>
    </citation>
    <scope>NUCLEOTIDE SEQUENCE</scope>
    <source>
        <tissue evidence="13">Shoot tissue taken approximately 20 cm above the soil surface</tissue>
    </source>
</reference>
<dbReference type="InterPro" id="IPR001320">
    <property type="entry name" value="Iontro_rcpt_C"/>
</dbReference>
<evidence type="ECO:0000259" key="12">
    <source>
        <dbReference type="SMART" id="SM00079"/>
    </source>
</evidence>
<dbReference type="GO" id="GO:0015276">
    <property type="term" value="F:ligand-gated monoatomic ion channel activity"/>
    <property type="evidence" value="ECO:0007669"/>
    <property type="project" value="InterPro"/>
</dbReference>
<dbReference type="AlphaFoldDB" id="A0A0A9GQJ1"/>
<dbReference type="GO" id="GO:0016020">
    <property type="term" value="C:membrane"/>
    <property type="evidence" value="ECO:0007669"/>
    <property type="project" value="UniProtKB-SubCell"/>
</dbReference>
<evidence type="ECO:0000256" key="1">
    <source>
        <dbReference type="ARBA" id="ARBA00004141"/>
    </source>
</evidence>
<protein>
    <recommendedName>
        <fullName evidence="12">Ionotropic glutamate receptor C-terminal domain-containing protein</fullName>
    </recommendedName>
</protein>
<name>A0A0A9GQJ1_ARUDO</name>
<feature type="transmembrane region" description="Helical" evidence="11">
    <location>
        <begin position="161"/>
        <end position="187"/>
    </location>
</feature>
<dbReference type="InterPro" id="IPR015683">
    <property type="entry name" value="Ionotropic_Glu_rcpt"/>
</dbReference>
<keyword evidence="2" id="KW-0813">Transport</keyword>
<feature type="transmembrane region" description="Helical" evidence="11">
    <location>
        <begin position="131"/>
        <end position="149"/>
    </location>
</feature>
<evidence type="ECO:0000313" key="13">
    <source>
        <dbReference type="EMBL" id="JAE27420.1"/>
    </source>
</evidence>
<evidence type="ECO:0000256" key="9">
    <source>
        <dbReference type="ARBA" id="ARBA00023286"/>
    </source>
</evidence>
<keyword evidence="3 11" id="KW-0812">Transmembrane</keyword>
<proteinExistence type="predicted"/>
<organism evidence="13">
    <name type="scientific">Arundo donax</name>
    <name type="common">Giant reed</name>
    <name type="synonym">Donax arundinaceus</name>
    <dbReference type="NCBI Taxonomy" id="35708"/>
    <lineage>
        <taxon>Eukaryota</taxon>
        <taxon>Viridiplantae</taxon>
        <taxon>Streptophyta</taxon>
        <taxon>Embryophyta</taxon>
        <taxon>Tracheophyta</taxon>
        <taxon>Spermatophyta</taxon>
        <taxon>Magnoliopsida</taxon>
        <taxon>Liliopsida</taxon>
        <taxon>Poales</taxon>
        <taxon>Poaceae</taxon>
        <taxon>PACMAD clade</taxon>
        <taxon>Arundinoideae</taxon>
        <taxon>Arundineae</taxon>
        <taxon>Arundo</taxon>
    </lineage>
</organism>
<keyword evidence="9" id="KW-1071">Ligand-gated ion channel</keyword>
<evidence type="ECO:0000256" key="10">
    <source>
        <dbReference type="ARBA" id="ARBA00023303"/>
    </source>
</evidence>
<evidence type="ECO:0000256" key="7">
    <source>
        <dbReference type="ARBA" id="ARBA00023170"/>
    </source>
</evidence>
<sequence>MSSVSGYSIDLFEAAVKKLPYALPYEYIPVDCANSYDKLVSKVYLKKLDAAVGDVTIIANRARYVDFTMPYTESGVSMLVLAKNNDKLSMWIFLEPLTTDLWISTMVCIFLTGLVVWIIEYPINDQFKGFTLRHFSTTFYFTFSTLTFSHDQIIKSLKSKVLVVSWCFLVLVLVQSYTASLSSLLAARRFQPSVTDLAQWQLCWVPEWIICALEA</sequence>
<keyword evidence="4 11" id="KW-1133">Transmembrane helix</keyword>
<evidence type="ECO:0000256" key="8">
    <source>
        <dbReference type="ARBA" id="ARBA00023180"/>
    </source>
</evidence>
<dbReference type="Gene3D" id="1.10.287.70">
    <property type="match status" value="1"/>
</dbReference>
<dbReference type="InterPro" id="IPR019594">
    <property type="entry name" value="Glu/Gly-bd"/>
</dbReference>